<keyword evidence="2" id="KW-0812">Transmembrane</keyword>
<feature type="transmembrane region" description="Helical" evidence="2">
    <location>
        <begin position="215"/>
        <end position="234"/>
    </location>
</feature>
<keyword evidence="2" id="KW-1133">Transmembrane helix</keyword>
<feature type="transmembrane region" description="Helical" evidence="2">
    <location>
        <begin position="31"/>
        <end position="52"/>
    </location>
</feature>
<keyword evidence="2" id="KW-0472">Membrane</keyword>
<dbReference type="RefSeq" id="WP_382422312.1">
    <property type="nucleotide sequence ID" value="NZ_JBHSCW010000004.1"/>
</dbReference>
<feature type="compositionally biased region" description="Low complexity" evidence="1">
    <location>
        <begin position="61"/>
        <end position="75"/>
    </location>
</feature>
<reference evidence="4" key="1">
    <citation type="journal article" date="2019" name="Int. J. Syst. Evol. Microbiol.">
        <title>The Global Catalogue of Microorganisms (GCM) 10K type strain sequencing project: providing services to taxonomists for standard genome sequencing and annotation.</title>
        <authorList>
            <consortium name="The Broad Institute Genomics Platform"/>
            <consortium name="The Broad Institute Genome Sequencing Center for Infectious Disease"/>
            <person name="Wu L."/>
            <person name="Ma J."/>
        </authorList>
    </citation>
    <scope>NUCLEOTIDE SEQUENCE [LARGE SCALE GENOMIC DNA]</scope>
    <source>
        <strain evidence="4">CECT 8472</strain>
    </source>
</reference>
<feature type="region of interest" description="Disordered" evidence="1">
    <location>
        <begin position="61"/>
        <end position="112"/>
    </location>
</feature>
<evidence type="ECO:0000256" key="2">
    <source>
        <dbReference type="SAM" id="Phobius"/>
    </source>
</evidence>
<feature type="transmembrane region" description="Helical" evidence="2">
    <location>
        <begin position="120"/>
        <end position="139"/>
    </location>
</feature>
<comment type="caution">
    <text evidence="3">The sequence shown here is derived from an EMBL/GenBank/DDBJ whole genome shotgun (WGS) entry which is preliminary data.</text>
</comment>
<evidence type="ECO:0000313" key="4">
    <source>
        <dbReference type="Proteomes" id="UP001595799"/>
    </source>
</evidence>
<name>A0ABV8ULS2_9PROT</name>
<dbReference type="Proteomes" id="UP001595799">
    <property type="component" value="Unassembled WGS sequence"/>
</dbReference>
<evidence type="ECO:0000256" key="1">
    <source>
        <dbReference type="SAM" id="MobiDB-lite"/>
    </source>
</evidence>
<dbReference type="EMBL" id="JBHSCW010000004">
    <property type="protein sequence ID" value="MFC4351969.1"/>
    <property type="molecule type" value="Genomic_DNA"/>
</dbReference>
<evidence type="ECO:0000313" key="3">
    <source>
        <dbReference type="EMBL" id="MFC4351969.1"/>
    </source>
</evidence>
<keyword evidence="4" id="KW-1185">Reference proteome</keyword>
<feature type="transmembrane region" description="Helical" evidence="2">
    <location>
        <begin position="145"/>
        <end position="169"/>
    </location>
</feature>
<sequence length="245" mass="24601">MGKAVVGFLAILVTLGGLAVAAGSGIGTTHYTGLAVAVLGILVTFGAIKLHFDEVEKSMPPAGAAATPASASHAAAKPETGTEKENSGTSADTEPPASAQLPPSQEPGQEPFLDPGIKRWLLGAGIGLLGLVGLFLAAGATGGGFAYYGGLALTLLCGLAIFRLIAAATAGKTEAPHPLIPVPGSSMKRWGAGVASGLVTLIALFQAAASGNGPGYHIGMIVVVAALLYIFYLMKVGYDQLEQRH</sequence>
<accession>A0ABV8ULS2</accession>
<protein>
    <submittedName>
        <fullName evidence="3">Uncharacterized protein</fullName>
    </submittedName>
</protein>
<feature type="transmembrane region" description="Helical" evidence="2">
    <location>
        <begin position="190"/>
        <end position="209"/>
    </location>
</feature>
<organism evidence="3 4">
    <name type="scientific">Fodinicurvata halophila</name>
    <dbReference type="NCBI Taxonomy" id="1419723"/>
    <lineage>
        <taxon>Bacteria</taxon>
        <taxon>Pseudomonadati</taxon>
        <taxon>Pseudomonadota</taxon>
        <taxon>Alphaproteobacteria</taxon>
        <taxon>Rhodospirillales</taxon>
        <taxon>Rhodovibrionaceae</taxon>
        <taxon>Fodinicurvata</taxon>
    </lineage>
</organism>
<proteinExistence type="predicted"/>
<gene>
    <name evidence="3" type="ORF">ACFOW6_10485</name>
</gene>